<dbReference type="RefSeq" id="WP_149091088.1">
    <property type="nucleotide sequence ID" value="NZ_VKKY01000002.1"/>
</dbReference>
<keyword evidence="2" id="KW-1185">Reference proteome</keyword>
<dbReference type="Gene3D" id="3.40.50.1000">
    <property type="entry name" value="HAD superfamily/HAD-like"/>
    <property type="match status" value="1"/>
</dbReference>
<proteinExistence type="predicted"/>
<evidence type="ECO:0000313" key="1">
    <source>
        <dbReference type="EMBL" id="KAA3438025.1"/>
    </source>
</evidence>
<comment type="caution">
    <text evidence="1">The sequence shown here is derived from an EMBL/GenBank/DDBJ whole genome shotgun (WGS) entry which is preliminary data.</text>
</comment>
<gene>
    <name evidence="1" type="ORF">FOA19_12170</name>
</gene>
<dbReference type="AlphaFoldDB" id="A0A5B6TFH0"/>
<evidence type="ECO:0008006" key="3">
    <source>
        <dbReference type="Google" id="ProtNLM"/>
    </source>
</evidence>
<dbReference type="InterPro" id="IPR023214">
    <property type="entry name" value="HAD_sf"/>
</dbReference>
<dbReference type="EMBL" id="VKKY01000002">
    <property type="protein sequence ID" value="KAA3438025.1"/>
    <property type="molecule type" value="Genomic_DNA"/>
</dbReference>
<reference evidence="1 2" key="1">
    <citation type="submission" date="2019-07" db="EMBL/GenBank/DDBJ databases">
        <title>Rufibacter sp. nov., isolated from lake sediment.</title>
        <authorList>
            <person name="Qu J.-H."/>
        </authorList>
    </citation>
    <scope>NUCLEOTIDE SEQUENCE [LARGE SCALE GENOMIC DNA]</scope>
    <source>
        <strain evidence="1 2">NBS58-1</strain>
    </source>
</reference>
<dbReference type="InterPro" id="IPR036412">
    <property type="entry name" value="HAD-like_sf"/>
</dbReference>
<sequence length="158" mass="18009">MTISFDLDDTLIPGTKRFPSEKQTWFQKLLGLEKIRLGTVQLMKKLKAEKHQVMVYTTSFRSAGHIRWLFLLHGVWLDGIINQRRHDRTLLTEGKRSSKYPPAFKIEVHVDDSKGVELEGQRYGFRTILITEQEEDGVAKVLAALEPTNNAGFVAATP</sequence>
<dbReference type="OrthoDB" id="5431593at2"/>
<name>A0A5B6TFH0_9BACT</name>
<dbReference type="Proteomes" id="UP000324133">
    <property type="component" value="Unassembled WGS sequence"/>
</dbReference>
<organism evidence="1 2">
    <name type="scientific">Rufibacter hautae</name>
    <dbReference type="NCBI Taxonomy" id="2595005"/>
    <lineage>
        <taxon>Bacteria</taxon>
        <taxon>Pseudomonadati</taxon>
        <taxon>Bacteroidota</taxon>
        <taxon>Cytophagia</taxon>
        <taxon>Cytophagales</taxon>
        <taxon>Hymenobacteraceae</taxon>
        <taxon>Rufibacter</taxon>
    </lineage>
</organism>
<protein>
    <recommendedName>
        <fullName evidence="3">HAD family hydrolase</fullName>
    </recommendedName>
</protein>
<accession>A0A5B6TFH0</accession>
<evidence type="ECO:0000313" key="2">
    <source>
        <dbReference type="Proteomes" id="UP000324133"/>
    </source>
</evidence>
<dbReference type="SUPFAM" id="SSF56784">
    <property type="entry name" value="HAD-like"/>
    <property type="match status" value="1"/>
</dbReference>